<feature type="region of interest" description="Disordered" evidence="1">
    <location>
        <begin position="56"/>
        <end position="109"/>
    </location>
</feature>
<proteinExistence type="predicted"/>
<dbReference type="Proteomes" id="UP001487305">
    <property type="component" value="Unassembled WGS sequence"/>
</dbReference>
<evidence type="ECO:0008006" key="6">
    <source>
        <dbReference type="Google" id="ProtNLM"/>
    </source>
</evidence>
<feature type="compositionally biased region" description="Polar residues" evidence="1">
    <location>
        <begin position="95"/>
        <end position="106"/>
    </location>
</feature>
<evidence type="ECO:0000256" key="2">
    <source>
        <dbReference type="SAM" id="Phobius"/>
    </source>
</evidence>
<dbReference type="RefSeq" id="WP_349227315.1">
    <property type="nucleotide sequence ID" value="NZ_JBBNOP010000004.1"/>
</dbReference>
<feature type="signal peptide" evidence="3">
    <location>
        <begin position="1"/>
        <end position="32"/>
    </location>
</feature>
<dbReference type="PROSITE" id="PS51257">
    <property type="entry name" value="PROKAR_LIPOPROTEIN"/>
    <property type="match status" value="1"/>
</dbReference>
<sequence>MSHHLRTWGACALTLVLACSLVFSFSGFPALAEGSDAAQDQAISVQEPIVGIEIQKESADKEEPENDETSLGAESAPSGDEACGETVEGKDPQESPEQQIARSNPVATPVEIEETQPVASVLVEGSTVYANGVAICIKKDADGKVYVYNADGTEKLLPDPCSPSTVYGGGKSAPVEGDTSITIDGASVSTVYGGGKNASVEGSTTIAIKGAKVSSVYGGGYSDGSSSADVSGDATVLITGNINAGQVHGGGYAYASKGNASADVNGAVTVSIPAQPTSNHGNIFGGGNAFSIGSNNASANVGSVKADIVGRTYSLRGGGSASLASGATGAAVADVTGSIGLAFNNVDIREVYGAGSADGPTAHATAGSVSISIDGTEAMSVTGGGTAYKSGVADVYGATSVEIRNCSNLYGYIYGGGEAYSGGKTRVGSARVSVESSTYPVDEQFPEYYAAGSTIAGGMASGQDSDASVLGDVFLSLSDCESAGGIYGGGRASQGGRATVGNSDISLARMTKAAYEGMQFSCSLIAGGEADDSDVSTVDSNSISVSVEDCSLEYLVGGFVVADEPVSTACASTLDIIGSGNRIQLLACFDAASLSSTLYLDEFVEKAAGKPLRLTVAGISKDDPVVVCKGDASRSSWFSRVEGSLRYAIEHIDGQAASVWRLGEAAPPSPGKVDMVVSGDSGVPAVSVDVDEDFAERLLTDEDRTALRQGSLIEFFFRADGIDEIPAEVAPVVAQALEKHSCTLLQHVDVSLIKSVDGTETPISSILQAGLSARFSVDVPRDEIIEGRTFSVLRFHVRDDGTVEEKLLPDLDDDSATVTFETDRFSVYSVVYTESGHDGDGEPGEEGKPGNPGDTPGTGDESGGGADGNRGADDTGKPASKTGQGNIHRLGVLKSSLDPSTGDVSAACMALVLGVSAIGVFCACAIRLRAGLRHRRR</sequence>
<feature type="transmembrane region" description="Helical" evidence="2">
    <location>
        <begin position="904"/>
        <end position="928"/>
    </location>
</feature>
<feature type="compositionally biased region" description="Basic and acidic residues" evidence="1">
    <location>
        <begin position="835"/>
        <end position="848"/>
    </location>
</feature>
<keyword evidence="2" id="KW-1133">Transmembrane helix</keyword>
<keyword evidence="2" id="KW-0472">Membrane</keyword>
<evidence type="ECO:0000313" key="5">
    <source>
        <dbReference type="Proteomes" id="UP001487305"/>
    </source>
</evidence>
<feature type="region of interest" description="Disordered" evidence="1">
    <location>
        <begin position="833"/>
        <end position="887"/>
    </location>
</feature>
<evidence type="ECO:0000256" key="1">
    <source>
        <dbReference type="SAM" id="MobiDB-lite"/>
    </source>
</evidence>
<evidence type="ECO:0000256" key="3">
    <source>
        <dbReference type="SAM" id="SignalP"/>
    </source>
</evidence>
<evidence type="ECO:0000313" key="4">
    <source>
        <dbReference type="EMBL" id="MEQ3362615.1"/>
    </source>
</evidence>
<accession>A0ABV1JCN1</accession>
<organism evidence="4 5">
    <name type="scientific">Raoultibacter massiliensis</name>
    <dbReference type="NCBI Taxonomy" id="1852371"/>
    <lineage>
        <taxon>Bacteria</taxon>
        <taxon>Bacillati</taxon>
        <taxon>Actinomycetota</taxon>
        <taxon>Coriobacteriia</taxon>
        <taxon>Eggerthellales</taxon>
        <taxon>Eggerthellaceae</taxon>
        <taxon>Raoultibacter</taxon>
    </lineage>
</organism>
<protein>
    <recommendedName>
        <fullName evidence="6">GLUG domain-containing protein</fullName>
    </recommendedName>
</protein>
<comment type="caution">
    <text evidence="4">The sequence shown here is derived from an EMBL/GenBank/DDBJ whole genome shotgun (WGS) entry which is preliminary data.</text>
</comment>
<name>A0ABV1JCN1_9ACTN</name>
<gene>
    <name evidence="4" type="ORF">AAA083_06470</name>
</gene>
<feature type="compositionally biased region" description="Low complexity" evidence="1">
    <location>
        <begin position="849"/>
        <end position="859"/>
    </location>
</feature>
<keyword evidence="3" id="KW-0732">Signal</keyword>
<keyword evidence="2" id="KW-0812">Transmembrane</keyword>
<reference evidence="4 5" key="1">
    <citation type="submission" date="2024-04" db="EMBL/GenBank/DDBJ databases">
        <title>Human intestinal bacterial collection.</title>
        <authorList>
            <person name="Pauvert C."/>
            <person name="Hitch T.C.A."/>
            <person name="Clavel T."/>
        </authorList>
    </citation>
    <scope>NUCLEOTIDE SEQUENCE [LARGE SCALE GENOMIC DNA]</scope>
    <source>
        <strain evidence="4 5">CLA-KB-H42</strain>
    </source>
</reference>
<dbReference type="EMBL" id="JBBNOP010000004">
    <property type="protein sequence ID" value="MEQ3362615.1"/>
    <property type="molecule type" value="Genomic_DNA"/>
</dbReference>
<keyword evidence="5" id="KW-1185">Reference proteome</keyword>
<feature type="chain" id="PRO_5047418334" description="GLUG domain-containing protein" evidence="3">
    <location>
        <begin position="33"/>
        <end position="937"/>
    </location>
</feature>